<dbReference type="GeneID" id="15807125"/>
<dbReference type="AlphaFoldDB" id="L0AW63"/>
<proteinExistence type="predicted"/>
<name>L0AW63_THEEQ</name>
<dbReference type="EMBL" id="CP001669">
    <property type="protein sequence ID" value="AFZ79837.1"/>
    <property type="molecule type" value="Genomic_DNA"/>
</dbReference>
<dbReference type="Proteomes" id="UP000031512">
    <property type="component" value="Chromosome 1"/>
</dbReference>
<reference evidence="3 4" key="1">
    <citation type="journal article" date="2012" name="BMC Genomics">
        <title>Comparative genomic analysis and phylogenetic position of Theileria equi.</title>
        <authorList>
            <person name="Kappmeyer L.S."/>
            <person name="Thiagarajan M."/>
            <person name="Herndon D.R."/>
            <person name="Ramsay J.D."/>
            <person name="Caler E."/>
            <person name="Djikeng A."/>
            <person name="Gillespie J.J."/>
            <person name="Lau A.O."/>
            <person name="Roalson E.H."/>
            <person name="Silva J.C."/>
            <person name="Silva M.G."/>
            <person name="Suarez C.E."/>
            <person name="Ueti M.W."/>
            <person name="Nene V.M."/>
            <person name="Mealey R.H."/>
            <person name="Knowles D.P."/>
            <person name="Brayton K.A."/>
        </authorList>
    </citation>
    <scope>NUCLEOTIDE SEQUENCE [LARGE SCALE GENOMIC DNA]</scope>
    <source>
        <strain evidence="3 4">WA</strain>
    </source>
</reference>
<feature type="region of interest" description="Disordered" evidence="2">
    <location>
        <begin position="205"/>
        <end position="387"/>
    </location>
</feature>
<accession>L0AW63</accession>
<evidence type="ECO:0000256" key="2">
    <source>
        <dbReference type="SAM" id="MobiDB-lite"/>
    </source>
</evidence>
<dbReference type="VEuPathDB" id="PiroplasmaDB:BEWA_026860"/>
<feature type="compositionally biased region" description="Basic residues" evidence="2">
    <location>
        <begin position="216"/>
        <end position="226"/>
    </location>
</feature>
<feature type="compositionally biased region" description="Basic and acidic residues" evidence="2">
    <location>
        <begin position="290"/>
        <end position="310"/>
    </location>
</feature>
<feature type="compositionally biased region" description="Low complexity" evidence="2">
    <location>
        <begin position="314"/>
        <end position="333"/>
    </location>
</feature>
<dbReference type="STRING" id="1537102.L0AW63"/>
<keyword evidence="1" id="KW-0175">Coiled coil</keyword>
<feature type="coiled-coil region" evidence="1">
    <location>
        <begin position="683"/>
        <end position="717"/>
    </location>
</feature>
<feature type="region of interest" description="Disordered" evidence="2">
    <location>
        <begin position="81"/>
        <end position="100"/>
    </location>
</feature>
<evidence type="ECO:0000313" key="3">
    <source>
        <dbReference type="EMBL" id="AFZ79837.1"/>
    </source>
</evidence>
<protein>
    <submittedName>
        <fullName evidence="3">Uncharacterized protein</fullName>
    </submittedName>
</protein>
<organism evidence="3 4">
    <name type="scientific">Theileria equi strain WA</name>
    <dbReference type="NCBI Taxonomy" id="1537102"/>
    <lineage>
        <taxon>Eukaryota</taxon>
        <taxon>Sar</taxon>
        <taxon>Alveolata</taxon>
        <taxon>Apicomplexa</taxon>
        <taxon>Aconoidasida</taxon>
        <taxon>Piroplasmida</taxon>
        <taxon>Theileriidae</taxon>
        <taxon>Theileria</taxon>
    </lineage>
</organism>
<feature type="compositionally biased region" description="Basic and acidic residues" evidence="2">
    <location>
        <begin position="559"/>
        <end position="580"/>
    </location>
</feature>
<evidence type="ECO:0000256" key="1">
    <source>
        <dbReference type="SAM" id="Coils"/>
    </source>
</evidence>
<evidence type="ECO:0000313" key="4">
    <source>
        <dbReference type="Proteomes" id="UP000031512"/>
    </source>
</evidence>
<dbReference type="KEGG" id="beq:BEWA_026860"/>
<feature type="compositionally biased region" description="Basic and acidic residues" evidence="2">
    <location>
        <begin position="537"/>
        <end position="548"/>
    </location>
</feature>
<sequence length="722" mass="79445">MLVFKYVIIKDKIDQKKFADSLLKFYEHAVITLDAREIKYMHNQVVNMKSTIISSLFVIAISVAHGGSVLSRPSHSLDKISDGKPFNEASTSGEKGLGAGETKSLRSYKRKIEPLSKGVSKALKKTGMLEKLVDTDAVKEIDESDSKEIDTEIQEPELKTGDIPGITERVAHINASVAKSSGTGANKKKVIREITPGLVKDRIAKFESRNHATHASPKRGAPKRVHFKSESETPPEAASIVAPRTAVAGKADGGSGSESEDKPKDVTKTAPKVTDPVTGSGEAKGESSTPEDKDKVQTDEGVTEVKKDVSAVKSPEPAGGEAPAPSPSSTPEAKVSSEDTAGTSPKAEPELPEPEKPEEPSTNKESKDEHPKPTKPKKQVSTDELSECKKKALELSREAGDGVDALKEAQAKIRKYVRESEKLVRRAKSTRATKLLDTAKELRAAFYKKFEKTYPGLAEIHSTSLAISNRLGRFEKKKNAGVLKYEVTSATKTLKKFDSRLQGSLKDTRDYTKVMIAKVKAVTDKIKSACKADSGVKVEDEQVEKEASSPKTAKVQKVKPQEKEAEVQKRKLEPATRESVELPNTPSELQKKLRQDISDATENIKKRKGLAEEVKNEIKQLKELDTNSDKSFDKEIERLTELKKKVNESILKTFPKVGRIYRNSDRLIADMDGKSSEKNDELVKKVKEATKDDQTSLKELEEEYNELADNFKGIKDTAELSR</sequence>
<feature type="region of interest" description="Disordered" evidence="2">
    <location>
        <begin position="537"/>
        <end position="595"/>
    </location>
</feature>
<gene>
    <name evidence="3" type="ORF">BEWA_026860</name>
</gene>
<dbReference type="RefSeq" id="XP_004829503.1">
    <property type="nucleotide sequence ID" value="XM_004829446.1"/>
</dbReference>
<feature type="coiled-coil region" evidence="1">
    <location>
        <begin position="597"/>
        <end position="627"/>
    </location>
</feature>
<feature type="compositionally biased region" description="Basic and acidic residues" evidence="2">
    <location>
        <begin position="347"/>
        <end position="372"/>
    </location>
</feature>
<keyword evidence="4" id="KW-1185">Reference proteome</keyword>